<gene>
    <name evidence="22" type="ORF">MERR_LOCUS15186</name>
</gene>
<evidence type="ECO:0000256" key="13">
    <source>
        <dbReference type="ARBA" id="ARBA00023136"/>
    </source>
</evidence>
<evidence type="ECO:0000259" key="20">
    <source>
        <dbReference type="Pfam" id="PF08263"/>
    </source>
</evidence>
<accession>A0A6D2IIQ9</accession>
<dbReference type="InterPro" id="IPR025875">
    <property type="entry name" value="Leu-rich_rpt_4"/>
</dbReference>
<evidence type="ECO:0000256" key="17">
    <source>
        <dbReference type="ARBA" id="ARBA00048679"/>
    </source>
</evidence>
<dbReference type="InterPro" id="IPR013210">
    <property type="entry name" value="LRR_N_plant-typ"/>
</dbReference>
<feature type="signal peptide" evidence="19">
    <location>
        <begin position="1"/>
        <end position="21"/>
    </location>
</feature>
<comment type="catalytic activity">
    <reaction evidence="16">
        <text>L-threonyl-[protein] + ATP = O-phospho-L-threonyl-[protein] + ADP + H(+)</text>
        <dbReference type="Rhea" id="RHEA:46608"/>
        <dbReference type="Rhea" id="RHEA-COMP:11060"/>
        <dbReference type="Rhea" id="RHEA-COMP:11605"/>
        <dbReference type="ChEBI" id="CHEBI:15378"/>
        <dbReference type="ChEBI" id="CHEBI:30013"/>
        <dbReference type="ChEBI" id="CHEBI:30616"/>
        <dbReference type="ChEBI" id="CHEBI:61977"/>
        <dbReference type="ChEBI" id="CHEBI:456216"/>
        <dbReference type="EC" id="2.7.11.1"/>
    </reaction>
</comment>
<comment type="caution">
    <text evidence="22">The sequence shown here is derived from an EMBL/GenBank/DDBJ whole genome shotgun (WGS) entry which is preliminary data.</text>
</comment>
<dbReference type="Gene3D" id="3.80.10.10">
    <property type="entry name" value="Ribonuclease Inhibitor"/>
    <property type="match status" value="3"/>
</dbReference>
<name>A0A6D2IIQ9_9BRAS</name>
<dbReference type="PANTHER" id="PTHR48053">
    <property type="entry name" value="LEUCINE RICH REPEAT FAMILY PROTEIN, EXPRESSED"/>
    <property type="match status" value="1"/>
</dbReference>
<evidence type="ECO:0000256" key="2">
    <source>
        <dbReference type="ARBA" id="ARBA00012513"/>
    </source>
</evidence>
<evidence type="ECO:0000313" key="22">
    <source>
        <dbReference type="EMBL" id="CAA7027951.1"/>
    </source>
</evidence>
<dbReference type="EC" id="2.7.11.1" evidence="2"/>
<comment type="catalytic activity">
    <reaction evidence="17">
        <text>L-seryl-[protein] + ATP = O-phospho-L-seryl-[protein] + ADP + H(+)</text>
        <dbReference type="Rhea" id="RHEA:17989"/>
        <dbReference type="Rhea" id="RHEA-COMP:9863"/>
        <dbReference type="Rhea" id="RHEA-COMP:11604"/>
        <dbReference type="ChEBI" id="CHEBI:15378"/>
        <dbReference type="ChEBI" id="CHEBI:29999"/>
        <dbReference type="ChEBI" id="CHEBI:30616"/>
        <dbReference type="ChEBI" id="CHEBI:83421"/>
        <dbReference type="ChEBI" id="CHEBI:456216"/>
        <dbReference type="EC" id="2.7.11.1"/>
    </reaction>
</comment>
<dbReference type="AlphaFoldDB" id="A0A6D2IIQ9"/>
<dbReference type="PRINTS" id="PR00019">
    <property type="entry name" value="LEURICHRPT"/>
</dbReference>
<dbReference type="PANTHER" id="PTHR48053:SF126">
    <property type="entry name" value="MDIS1-INTERACTING RECEPTOR LIKE KINASE 2-LIKE ISOFORM X1"/>
    <property type="match status" value="1"/>
</dbReference>
<dbReference type="FunFam" id="3.80.10.10:FF:000095">
    <property type="entry name" value="LRR receptor-like serine/threonine-protein kinase GSO1"/>
    <property type="match status" value="1"/>
</dbReference>
<keyword evidence="5" id="KW-0808">Transferase</keyword>
<keyword evidence="7 19" id="KW-0732">Signal</keyword>
<keyword evidence="15" id="KW-0325">Glycoprotein</keyword>
<keyword evidence="12 18" id="KW-1133">Transmembrane helix</keyword>
<feature type="domain" description="Leucine-rich repeat-containing N-terminal plant-type" evidence="20">
    <location>
        <begin position="30"/>
        <end position="70"/>
    </location>
</feature>
<evidence type="ECO:0000256" key="15">
    <source>
        <dbReference type="ARBA" id="ARBA00023180"/>
    </source>
</evidence>
<evidence type="ECO:0000256" key="7">
    <source>
        <dbReference type="ARBA" id="ARBA00022729"/>
    </source>
</evidence>
<evidence type="ECO:0000259" key="21">
    <source>
        <dbReference type="Pfam" id="PF23598"/>
    </source>
</evidence>
<dbReference type="InterPro" id="IPR051716">
    <property type="entry name" value="Plant_RL_S/T_kinase"/>
</dbReference>
<dbReference type="FunFam" id="3.80.10.10:FF:000400">
    <property type="entry name" value="Nuclear pore complex protein NUP107"/>
    <property type="match status" value="1"/>
</dbReference>
<dbReference type="PROSITE" id="PS51450">
    <property type="entry name" value="LRR"/>
    <property type="match status" value="1"/>
</dbReference>
<proteinExistence type="predicted"/>
<dbReference type="FunFam" id="3.80.10.10:FF:000383">
    <property type="entry name" value="Leucine-rich repeat receptor protein kinase EMS1"/>
    <property type="match status" value="1"/>
</dbReference>
<feature type="transmembrane region" description="Helical" evidence="18">
    <location>
        <begin position="749"/>
        <end position="774"/>
    </location>
</feature>
<evidence type="ECO:0000256" key="5">
    <source>
        <dbReference type="ARBA" id="ARBA00022679"/>
    </source>
</evidence>
<organism evidence="22 23">
    <name type="scientific">Microthlaspi erraticum</name>
    <dbReference type="NCBI Taxonomy" id="1685480"/>
    <lineage>
        <taxon>Eukaryota</taxon>
        <taxon>Viridiplantae</taxon>
        <taxon>Streptophyta</taxon>
        <taxon>Embryophyta</taxon>
        <taxon>Tracheophyta</taxon>
        <taxon>Spermatophyta</taxon>
        <taxon>Magnoliopsida</taxon>
        <taxon>eudicotyledons</taxon>
        <taxon>Gunneridae</taxon>
        <taxon>Pentapetalae</taxon>
        <taxon>rosids</taxon>
        <taxon>malvids</taxon>
        <taxon>Brassicales</taxon>
        <taxon>Brassicaceae</taxon>
        <taxon>Coluteocarpeae</taxon>
        <taxon>Microthlaspi</taxon>
    </lineage>
</organism>
<keyword evidence="23" id="KW-1185">Reference proteome</keyword>
<dbReference type="InterPro" id="IPR001611">
    <property type="entry name" value="Leu-rich_rpt"/>
</dbReference>
<evidence type="ECO:0000256" key="12">
    <source>
        <dbReference type="ARBA" id="ARBA00022989"/>
    </source>
</evidence>
<dbReference type="Pfam" id="PF08263">
    <property type="entry name" value="LRRNT_2"/>
    <property type="match status" value="1"/>
</dbReference>
<reference evidence="22" key="1">
    <citation type="submission" date="2020-01" db="EMBL/GenBank/DDBJ databases">
        <authorList>
            <person name="Mishra B."/>
        </authorList>
    </citation>
    <scope>NUCLEOTIDE SEQUENCE [LARGE SCALE GENOMIC DNA]</scope>
</reference>
<dbReference type="GO" id="GO:0004674">
    <property type="term" value="F:protein serine/threonine kinase activity"/>
    <property type="evidence" value="ECO:0007669"/>
    <property type="project" value="UniProtKB-KW"/>
</dbReference>
<evidence type="ECO:0000256" key="19">
    <source>
        <dbReference type="SAM" id="SignalP"/>
    </source>
</evidence>
<dbReference type="GO" id="GO:0005524">
    <property type="term" value="F:ATP binding"/>
    <property type="evidence" value="ECO:0007669"/>
    <property type="project" value="UniProtKB-KW"/>
</dbReference>
<dbReference type="OrthoDB" id="442066at2759"/>
<feature type="chain" id="PRO_5025494160" description="non-specific serine/threonine protein kinase" evidence="19">
    <location>
        <begin position="22"/>
        <end position="789"/>
    </location>
</feature>
<protein>
    <recommendedName>
        <fullName evidence="2">non-specific serine/threonine protein kinase</fullName>
        <ecNumber evidence="2">2.7.11.1</ecNumber>
    </recommendedName>
</protein>
<keyword evidence="11" id="KW-0067">ATP-binding</keyword>
<dbReference type="EMBL" id="CACVBM020001063">
    <property type="protein sequence ID" value="CAA7027951.1"/>
    <property type="molecule type" value="Genomic_DNA"/>
</dbReference>
<evidence type="ECO:0000256" key="1">
    <source>
        <dbReference type="ARBA" id="ARBA00004479"/>
    </source>
</evidence>
<keyword evidence="4" id="KW-0433">Leucine-rich repeat</keyword>
<keyword evidence="8" id="KW-0677">Repeat</keyword>
<feature type="domain" description="Disease resistance R13L4/SHOC-2-like LRR" evidence="21">
    <location>
        <begin position="172"/>
        <end position="428"/>
    </location>
</feature>
<evidence type="ECO:0000256" key="10">
    <source>
        <dbReference type="ARBA" id="ARBA00022777"/>
    </source>
</evidence>
<evidence type="ECO:0000313" key="23">
    <source>
        <dbReference type="Proteomes" id="UP000467841"/>
    </source>
</evidence>
<dbReference type="Proteomes" id="UP000467841">
    <property type="component" value="Unassembled WGS sequence"/>
</dbReference>
<comment type="subcellular location">
    <subcellularLocation>
        <location evidence="1">Membrane</location>
        <topology evidence="1">Single-pass type I membrane protein</topology>
    </subcellularLocation>
</comment>
<evidence type="ECO:0000256" key="8">
    <source>
        <dbReference type="ARBA" id="ARBA00022737"/>
    </source>
</evidence>
<dbReference type="SUPFAM" id="SSF52058">
    <property type="entry name" value="L domain-like"/>
    <property type="match status" value="1"/>
</dbReference>
<evidence type="ECO:0000256" key="11">
    <source>
        <dbReference type="ARBA" id="ARBA00022840"/>
    </source>
</evidence>
<dbReference type="InterPro" id="IPR032675">
    <property type="entry name" value="LRR_dom_sf"/>
</dbReference>
<dbReference type="Pfam" id="PF13855">
    <property type="entry name" value="LRR_8"/>
    <property type="match status" value="1"/>
</dbReference>
<dbReference type="SUPFAM" id="SSF52047">
    <property type="entry name" value="RNI-like"/>
    <property type="match status" value="2"/>
</dbReference>
<keyword evidence="14" id="KW-0675">Receptor</keyword>
<evidence type="ECO:0000256" key="14">
    <source>
        <dbReference type="ARBA" id="ARBA00023170"/>
    </source>
</evidence>
<dbReference type="GO" id="GO:0030154">
    <property type="term" value="P:cell differentiation"/>
    <property type="evidence" value="ECO:0007669"/>
    <property type="project" value="UniProtKB-ARBA"/>
</dbReference>
<keyword evidence="9" id="KW-0547">Nucleotide-binding</keyword>
<dbReference type="GO" id="GO:0016020">
    <property type="term" value="C:membrane"/>
    <property type="evidence" value="ECO:0007669"/>
    <property type="project" value="UniProtKB-SubCell"/>
</dbReference>
<evidence type="ECO:0000256" key="3">
    <source>
        <dbReference type="ARBA" id="ARBA00022527"/>
    </source>
</evidence>
<evidence type="ECO:0000256" key="18">
    <source>
        <dbReference type="SAM" id="Phobius"/>
    </source>
</evidence>
<evidence type="ECO:0000256" key="16">
    <source>
        <dbReference type="ARBA" id="ARBA00047899"/>
    </source>
</evidence>
<dbReference type="Pfam" id="PF13516">
    <property type="entry name" value="LRR_6"/>
    <property type="match status" value="2"/>
</dbReference>
<dbReference type="Pfam" id="PF23598">
    <property type="entry name" value="LRR_14"/>
    <property type="match status" value="1"/>
</dbReference>
<dbReference type="InterPro" id="IPR055414">
    <property type="entry name" value="LRR_R13L4/SHOC2-like"/>
</dbReference>
<keyword evidence="3" id="KW-0723">Serine/threonine-protein kinase</keyword>
<dbReference type="GO" id="GO:1905392">
    <property type="term" value="P:plant organ morphogenesis"/>
    <property type="evidence" value="ECO:0007669"/>
    <property type="project" value="UniProtKB-ARBA"/>
</dbReference>
<keyword evidence="13 18" id="KW-0472">Membrane</keyword>
<dbReference type="Pfam" id="PF00560">
    <property type="entry name" value="LRR_1"/>
    <property type="match status" value="1"/>
</dbReference>
<sequence length="789" mass="89649">MKIIWRLCLIFSLFNSVSVFASPVRHLCRPDQRDALWEFKSEFIEVPFNTKIATWRNNTDCCSWDGISCDDNTGMVIELDLNCSGLWDSRLSGPLRSNSSLFRLQHLQSLDLSWNYISGVLPDSIDNLKYLRVLSLSGCDFDGKIPSSLRNLSYLTDLDLSFNDFTGELPDSIGNFKYMKVLNLKRCSFVGKILSSLESLSYLTDLDLSYNHFNSELPDSIGNFKYLKVLSLSSCNLFGKIPSSIGNLSYLTHLNLSQNDFTGELPNSMGNLNQLTELQLWRNKLSGKFPHVILNMSELTLIDLSYNQFQGMLPSNMSSPCSTLTILESLFLHENSFHGSVPSSLVMIPSLTHFDLRRNDFSGPLEIGNISSPSKLEVLRLGDNNFNGPISGSISKLVGLWYLDLSFWNTEKGMVDFSSFLYLKSLNTLHLSYLNTRSIVDLSLFSHLMSLEDLDLSGINLRISPSLHLPSTIEHLHLSSCNISDFPKFLQNQTRLMSLDISANRIEGQVPEWLWSLPELCYQENSQVSDQCTLEFLNVEDNNFNDTFPLWLRFLPNLQILVLRSNEFHGPIIFSWRFFEFPNCESLTFQKIASLESCHQIILLVGAMSSVDYFRWDHFQNTIINRFQGDIPESIGLLKELIVLNMSNNAFTGRIPPSLANLTNLESLDLSQNRLSGKIPPELGKLTFLADELLLQQARRSNTARHSDSKPEQFCFRREPQLCGAPLQETCGRKEKEEATKQEEEEDEAFSWIAAAIGYVPGVFCGLTIGHILASYKPYWFVRIFHSFT</sequence>
<evidence type="ECO:0000256" key="9">
    <source>
        <dbReference type="ARBA" id="ARBA00022741"/>
    </source>
</evidence>
<dbReference type="InterPro" id="IPR003591">
    <property type="entry name" value="Leu-rich_rpt_typical-subtyp"/>
</dbReference>
<evidence type="ECO:0000256" key="4">
    <source>
        <dbReference type="ARBA" id="ARBA00022614"/>
    </source>
</evidence>
<dbReference type="Pfam" id="PF12799">
    <property type="entry name" value="LRR_4"/>
    <property type="match status" value="1"/>
</dbReference>
<dbReference type="SMART" id="SM00369">
    <property type="entry name" value="LRR_TYP"/>
    <property type="match status" value="7"/>
</dbReference>
<keyword evidence="10" id="KW-0418">Kinase</keyword>
<keyword evidence="6 18" id="KW-0812">Transmembrane</keyword>
<evidence type="ECO:0000256" key="6">
    <source>
        <dbReference type="ARBA" id="ARBA00022692"/>
    </source>
</evidence>